<evidence type="ECO:0000313" key="2">
    <source>
        <dbReference type="EMBL" id="RAO31503.1"/>
    </source>
</evidence>
<reference evidence="2 3" key="1">
    <citation type="submission" date="2018-03" db="EMBL/GenBank/DDBJ databases">
        <title>Defining the species Micromonospora saelicesensis and Micromonospora noduli under the framework of genomics.</title>
        <authorList>
            <person name="Riesco R."/>
            <person name="Trujillo M.E."/>
        </authorList>
    </citation>
    <scope>NUCLEOTIDE SEQUENCE [LARGE SCALE GENOMIC DNA]</scope>
    <source>
        <strain evidence="2 3">PSN13</strain>
    </source>
</reference>
<evidence type="ECO:0000313" key="3">
    <source>
        <dbReference type="Proteomes" id="UP000249419"/>
    </source>
</evidence>
<name>A0A328NST0_9ACTN</name>
<protein>
    <submittedName>
        <fullName evidence="2">Uncharacterized protein</fullName>
    </submittedName>
</protein>
<dbReference type="AlphaFoldDB" id="A0A328NST0"/>
<organism evidence="2 3">
    <name type="scientific">Micromonospora saelicesensis</name>
    <dbReference type="NCBI Taxonomy" id="285676"/>
    <lineage>
        <taxon>Bacteria</taxon>
        <taxon>Bacillati</taxon>
        <taxon>Actinomycetota</taxon>
        <taxon>Actinomycetes</taxon>
        <taxon>Micromonosporales</taxon>
        <taxon>Micromonosporaceae</taxon>
        <taxon>Micromonospora</taxon>
    </lineage>
</organism>
<dbReference type="EMBL" id="PYAG01000020">
    <property type="protein sequence ID" value="RAO31503.1"/>
    <property type="molecule type" value="Genomic_DNA"/>
</dbReference>
<feature type="region of interest" description="Disordered" evidence="1">
    <location>
        <begin position="1"/>
        <end position="21"/>
    </location>
</feature>
<evidence type="ECO:0000256" key="1">
    <source>
        <dbReference type="SAM" id="MobiDB-lite"/>
    </source>
</evidence>
<proteinExistence type="predicted"/>
<dbReference type="Proteomes" id="UP000249419">
    <property type="component" value="Unassembled WGS sequence"/>
</dbReference>
<gene>
    <name evidence="2" type="ORF">PSN13_04067</name>
</gene>
<sequence>MARQRLDGTRGSCDGRQSTLKRRSQQFVRGVVEGDQANALNPCRRCSDGRDCDLRCLVGRESVHASGDGGEGDAASANLIGNLKAAPIARCQDVSLAVAAAFPDRANGVDDVTYWWVQVKSWRGNRIAGITRSQRCPRLGQARPRRTMNRPVDTTATQQRLVRRGHDGVDVLAGDVATNNFDHRHGSMMPPAGQPHPSSRHTAPLARRVVRWCRAATGAYGAAVSEVRSGLRRGRGTRRRGTPCRRRR</sequence>
<accession>A0A328NST0</accession>
<comment type="caution">
    <text evidence="2">The sequence shown here is derived from an EMBL/GenBank/DDBJ whole genome shotgun (WGS) entry which is preliminary data.</text>
</comment>